<organism evidence="1 2">
    <name type="scientific">Oedothorax gibbosus</name>
    <dbReference type="NCBI Taxonomy" id="931172"/>
    <lineage>
        <taxon>Eukaryota</taxon>
        <taxon>Metazoa</taxon>
        <taxon>Ecdysozoa</taxon>
        <taxon>Arthropoda</taxon>
        <taxon>Chelicerata</taxon>
        <taxon>Arachnida</taxon>
        <taxon>Araneae</taxon>
        <taxon>Araneomorphae</taxon>
        <taxon>Entelegynae</taxon>
        <taxon>Araneoidea</taxon>
        <taxon>Linyphiidae</taxon>
        <taxon>Erigoninae</taxon>
        <taxon>Oedothorax</taxon>
    </lineage>
</organism>
<protein>
    <submittedName>
        <fullName evidence="1">Uncharacterized protein</fullName>
    </submittedName>
</protein>
<name>A0AAV6VPB2_9ARAC</name>
<keyword evidence="2" id="KW-1185">Reference proteome</keyword>
<accession>A0AAV6VPB2</accession>
<proteinExistence type="predicted"/>
<dbReference type="Proteomes" id="UP000827092">
    <property type="component" value="Unassembled WGS sequence"/>
</dbReference>
<reference evidence="1 2" key="1">
    <citation type="journal article" date="2022" name="Nat. Ecol. Evol.">
        <title>A masculinizing supergene underlies an exaggerated male reproductive morph in a spider.</title>
        <authorList>
            <person name="Hendrickx F."/>
            <person name="De Corte Z."/>
            <person name="Sonet G."/>
            <person name="Van Belleghem S.M."/>
            <person name="Kostlbacher S."/>
            <person name="Vangestel C."/>
        </authorList>
    </citation>
    <scope>NUCLEOTIDE SEQUENCE [LARGE SCALE GENOMIC DNA]</scope>
    <source>
        <strain evidence="1">W744_W776</strain>
    </source>
</reference>
<dbReference type="AlphaFoldDB" id="A0AAV6VPB2"/>
<sequence>MYDNIFVAAVSLASMYDNIFVFGEDIDLLVILKGLAPMMEKLYFRKCGNGGMPDVIYSSFKYKCSKMILFIHAFSGCDTTRALFCQGKAKFGSLSEKHQYLQTELQILCMLSQ</sequence>
<comment type="caution">
    <text evidence="1">The sequence shown here is derived from an EMBL/GenBank/DDBJ whole genome shotgun (WGS) entry which is preliminary data.</text>
</comment>
<evidence type="ECO:0000313" key="1">
    <source>
        <dbReference type="EMBL" id="KAG8198006.1"/>
    </source>
</evidence>
<gene>
    <name evidence="1" type="ORF">JTE90_001846</name>
</gene>
<dbReference type="EMBL" id="JAFNEN010000045">
    <property type="protein sequence ID" value="KAG8198006.1"/>
    <property type="molecule type" value="Genomic_DNA"/>
</dbReference>
<evidence type="ECO:0000313" key="2">
    <source>
        <dbReference type="Proteomes" id="UP000827092"/>
    </source>
</evidence>